<evidence type="ECO:0000313" key="3">
    <source>
        <dbReference type="EMBL" id="MFD0803125.1"/>
    </source>
</evidence>
<accession>A0ABW3BJ93</accession>
<reference evidence="4" key="1">
    <citation type="journal article" date="2019" name="Int. J. Syst. Evol. Microbiol.">
        <title>The Global Catalogue of Microorganisms (GCM) 10K type strain sequencing project: providing services to taxonomists for standard genome sequencing and annotation.</title>
        <authorList>
            <consortium name="The Broad Institute Genomics Platform"/>
            <consortium name="The Broad Institute Genome Sequencing Center for Infectious Disease"/>
            <person name="Wu L."/>
            <person name="Ma J."/>
        </authorList>
    </citation>
    <scope>NUCLEOTIDE SEQUENCE [LARGE SCALE GENOMIC DNA]</scope>
    <source>
        <strain evidence="4">CCUG 63369</strain>
    </source>
</reference>
<proteinExistence type="predicted"/>
<dbReference type="EMBL" id="JBHTHR010000742">
    <property type="protein sequence ID" value="MFD0803125.1"/>
    <property type="molecule type" value="Genomic_DNA"/>
</dbReference>
<dbReference type="PROSITE" id="PS51480">
    <property type="entry name" value="DHAL"/>
    <property type="match status" value="1"/>
</dbReference>
<evidence type="ECO:0000259" key="2">
    <source>
        <dbReference type="PROSITE" id="PS51480"/>
    </source>
</evidence>
<name>A0ABW3BJ93_9ACTN</name>
<keyword evidence="4" id="KW-1185">Reference proteome</keyword>
<dbReference type="Pfam" id="PF02734">
    <property type="entry name" value="Dak2"/>
    <property type="match status" value="1"/>
</dbReference>
<sequence>MPAKRGRAARLGERGRGHADPGATSLALMASAAADVLSARTPATADSDPESR</sequence>
<dbReference type="SUPFAM" id="SSF101473">
    <property type="entry name" value="DhaL-like"/>
    <property type="match status" value="1"/>
</dbReference>
<feature type="region of interest" description="Disordered" evidence="1">
    <location>
        <begin position="1"/>
        <end position="23"/>
    </location>
</feature>
<gene>
    <name evidence="3" type="ORF">ACFQZU_17595</name>
</gene>
<evidence type="ECO:0000313" key="4">
    <source>
        <dbReference type="Proteomes" id="UP001596956"/>
    </source>
</evidence>
<evidence type="ECO:0000256" key="1">
    <source>
        <dbReference type="SAM" id="MobiDB-lite"/>
    </source>
</evidence>
<organism evidence="3 4">
    <name type="scientific">Streptomonospora algeriensis</name>
    <dbReference type="NCBI Taxonomy" id="995084"/>
    <lineage>
        <taxon>Bacteria</taxon>
        <taxon>Bacillati</taxon>
        <taxon>Actinomycetota</taxon>
        <taxon>Actinomycetes</taxon>
        <taxon>Streptosporangiales</taxon>
        <taxon>Nocardiopsidaceae</taxon>
        <taxon>Streptomonospora</taxon>
    </lineage>
</organism>
<comment type="caution">
    <text evidence="3">The sequence shown here is derived from an EMBL/GenBank/DDBJ whole genome shotgun (WGS) entry which is preliminary data.</text>
</comment>
<feature type="domain" description="DhaL" evidence="2">
    <location>
        <begin position="1"/>
        <end position="35"/>
    </location>
</feature>
<protein>
    <submittedName>
        <fullName evidence="3">DAK2 domain-containing protein</fullName>
    </submittedName>
</protein>
<dbReference type="Proteomes" id="UP001596956">
    <property type="component" value="Unassembled WGS sequence"/>
</dbReference>
<dbReference type="Gene3D" id="1.25.40.340">
    <property type="match status" value="1"/>
</dbReference>
<dbReference type="InterPro" id="IPR004007">
    <property type="entry name" value="DhaL_dom"/>
</dbReference>
<feature type="compositionally biased region" description="Basic and acidic residues" evidence="1">
    <location>
        <begin position="10"/>
        <end position="19"/>
    </location>
</feature>
<dbReference type="InterPro" id="IPR036117">
    <property type="entry name" value="DhaL_dom_sf"/>
</dbReference>